<feature type="region of interest" description="Disordered" evidence="1">
    <location>
        <begin position="96"/>
        <end position="118"/>
    </location>
</feature>
<dbReference type="Proteomes" id="UP001472677">
    <property type="component" value="Unassembled WGS sequence"/>
</dbReference>
<feature type="compositionally biased region" description="Basic and acidic residues" evidence="1">
    <location>
        <begin position="103"/>
        <end position="112"/>
    </location>
</feature>
<evidence type="ECO:0000313" key="3">
    <source>
        <dbReference type="Proteomes" id="UP001472677"/>
    </source>
</evidence>
<organism evidence="2 3">
    <name type="scientific">Hibiscus sabdariffa</name>
    <name type="common">roselle</name>
    <dbReference type="NCBI Taxonomy" id="183260"/>
    <lineage>
        <taxon>Eukaryota</taxon>
        <taxon>Viridiplantae</taxon>
        <taxon>Streptophyta</taxon>
        <taxon>Embryophyta</taxon>
        <taxon>Tracheophyta</taxon>
        <taxon>Spermatophyta</taxon>
        <taxon>Magnoliopsida</taxon>
        <taxon>eudicotyledons</taxon>
        <taxon>Gunneridae</taxon>
        <taxon>Pentapetalae</taxon>
        <taxon>rosids</taxon>
        <taxon>malvids</taxon>
        <taxon>Malvales</taxon>
        <taxon>Malvaceae</taxon>
        <taxon>Malvoideae</taxon>
        <taxon>Hibiscus</taxon>
    </lineage>
</organism>
<name>A0ABR2EBV3_9ROSI</name>
<evidence type="ECO:0000256" key="1">
    <source>
        <dbReference type="SAM" id="MobiDB-lite"/>
    </source>
</evidence>
<proteinExistence type="predicted"/>
<comment type="caution">
    <text evidence="2">The sequence shown here is derived from an EMBL/GenBank/DDBJ whole genome shotgun (WGS) entry which is preliminary data.</text>
</comment>
<accession>A0ABR2EBV3</accession>
<evidence type="ECO:0000313" key="2">
    <source>
        <dbReference type="EMBL" id="KAK8557585.1"/>
    </source>
</evidence>
<reference evidence="2 3" key="1">
    <citation type="journal article" date="2024" name="G3 (Bethesda)">
        <title>Genome assembly of Hibiscus sabdariffa L. provides insights into metabolisms of medicinal natural products.</title>
        <authorList>
            <person name="Kim T."/>
        </authorList>
    </citation>
    <scope>NUCLEOTIDE SEQUENCE [LARGE SCALE GENOMIC DNA]</scope>
    <source>
        <strain evidence="2">TK-2024</strain>
        <tissue evidence="2">Old leaves</tissue>
    </source>
</reference>
<sequence length="118" mass="12364">MALHNSEGVQVNHRVSIDSSTPIRVSNGRSSDVGGSILVPSKLERVAIPVSEEDQQVIKRSRGEGDDVMDIGVDALDGPRHGAMVPTSIAGLLGDNGGTVMGDGREKTKPSFRDMLAG</sequence>
<dbReference type="EMBL" id="JBBPBM010000016">
    <property type="protein sequence ID" value="KAK8557585.1"/>
    <property type="molecule type" value="Genomic_DNA"/>
</dbReference>
<gene>
    <name evidence="2" type="ORF">V6N12_009814</name>
</gene>
<keyword evidence="3" id="KW-1185">Reference proteome</keyword>
<protein>
    <submittedName>
        <fullName evidence="2">Uncharacterized protein</fullName>
    </submittedName>
</protein>